<dbReference type="Proteomes" id="UP001642484">
    <property type="component" value="Unassembled WGS sequence"/>
</dbReference>
<protein>
    <submittedName>
        <fullName evidence="2">Uncharacterized protein</fullName>
    </submittedName>
</protein>
<dbReference type="Gene3D" id="1.20.58.2190">
    <property type="match status" value="1"/>
</dbReference>
<comment type="caution">
    <text evidence="2">The sequence shown here is derived from an EMBL/GenBank/DDBJ whole genome shotgun (WGS) entry which is preliminary data.</text>
</comment>
<evidence type="ECO:0000313" key="3">
    <source>
        <dbReference type="Proteomes" id="UP001642484"/>
    </source>
</evidence>
<dbReference type="EMBL" id="CAXAMN010015669">
    <property type="protein sequence ID" value="CAK9046312.1"/>
    <property type="molecule type" value="Genomic_DNA"/>
</dbReference>
<feature type="region of interest" description="Disordered" evidence="1">
    <location>
        <begin position="389"/>
        <end position="494"/>
    </location>
</feature>
<accession>A0ABP0M6J5</accession>
<sequence length="507" mass="56674">MSHLASKGQCCPICSQAFLGTSLKYHIKACARHTLAQLENCTSCGRLVRKDDLKDHALRCKARQSAEGCFGEASRRAWQEKSKMLRLTLGKIEAGDIGSLDLRGFFLCSICGQQGLGLTQILLHEETCRERLNVEGQVSQSRHEPPVQQVLTEKFADLKAEISKAEAPGSDPSELLALSLDRLRDVVRNACVLEEKKYRRLRMSNAAVAEAVGRWKAAVEMLQDYQSRLQWLLSIHVSVEAVGFEMVLHTSKTGNAPEPHLILQCQLEETTLQAFLDVLEGKQTDTDAAMLEECGYCHRKFRFDRIAKHETRCPESKPKPAKLDIAQKLLVGTPGEKHIPDVRRELLNGTKLPPLRVRKWDDSPDGLRECFRCKRRFSAEALEKHAKRCTASLRPSPREPVTPPIVGQTVSSSAQPTNERQKHSSRELSSGRRKIQEKARDSAERVSSATGCRDQNVERSGGRIQSKLAKERLTGDLRQPGSYPSAPSHGQPCYDQLELDVADWLDG</sequence>
<evidence type="ECO:0000313" key="2">
    <source>
        <dbReference type="EMBL" id="CAK9046312.1"/>
    </source>
</evidence>
<feature type="compositionally biased region" description="Polar residues" evidence="1">
    <location>
        <begin position="408"/>
        <end position="418"/>
    </location>
</feature>
<gene>
    <name evidence="2" type="ORF">CCMP2556_LOCUS24074</name>
</gene>
<evidence type="ECO:0000256" key="1">
    <source>
        <dbReference type="SAM" id="MobiDB-lite"/>
    </source>
</evidence>
<name>A0ABP0M6J5_9DINO</name>
<dbReference type="CDD" id="cd09212">
    <property type="entry name" value="PUB"/>
    <property type="match status" value="1"/>
</dbReference>
<dbReference type="Pfam" id="PF13913">
    <property type="entry name" value="zf-C2HC_2"/>
    <property type="match status" value="4"/>
</dbReference>
<feature type="compositionally biased region" description="Basic and acidic residues" evidence="1">
    <location>
        <begin position="419"/>
        <end position="444"/>
    </location>
</feature>
<keyword evidence="3" id="KW-1185">Reference proteome</keyword>
<proteinExistence type="predicted"/>
<organism evidence="2 3">
    <name type="scientific">Durusdinium trenchii</name>
    <dbReference type="NCBI Taxonomy" id="1381693"/>
    <lineage>
        <taxon>Eukaryota</taxon>
        <taxon>Sar</taxon>
        <taxon>Alveolata</taxon>
        <taxon>Dinophyceae</taxon>
        <taxon>Suessiales</taxon>
        <taxon>Symbiodiniaceae</taxon>
        <taxon>Durusdinium</taxon>
    </lineage>
</organism>
<reference evidence="2 3" key="1">
    <citation type="submission" date="2024-02" db="EMBL/GenBank/DDBJ databases">
        <authorList>
            <person name="Chen Y."/>
            <person name="Shah S."/>
            <person name="Dougan E. K."/>
            <person name="Thang M."/>
            <person name="Chan C."/>
        </authorList>
    </citation>
    <scope>NUCLEOTIDE SEQUENCE [LARGE SCALE GENOMIC DNA]</scope>
</reference>